<dbReference type="SUPFAM" id="SSF53067">
    <property type="entry name" value="Actin-like ATPase domain"/>
    <property type="match status" value="2"/>
</dbReference>
<accession>A0A1G7LZH9</accession>
<dbReference type="EMBL" id="FNBS01000016">
    <property type="protein sequence ID" value="SDF54907.1"/>
    <property type="molecule type" value="Genomic_DNA"/>
</dbReference>
<dbReference type="InterPro" id="IPR050273">
    <property type="entry name" value="GppA/Ppx_hydrolase"/>
</dbReference>
<dbReference type="PANTHER" id="PTHR30005">
    <property type="entry name" value="EXOPOLYPHOSPHATASE"/>
    <property type="match status" value="1"/>
</dbReference>
<dbReference type="Proteomes" id="UP000183404">
    <property type="component" value="Unassembled WGS sequence"/>
</dbReference>
<gene>
    <name evidence="3" type="ORF">SAMN04244560_00887</name>
</gene>
<reference evidence="3 4" key="1">
    <citation type="submission" date="2016-10" db="EMBL/GenBank/DDBJ databases">
        <authorList>
            <person name="de Groot N.N."/>
        </authorList>
    </citation>
    <scope>NUCLEOTIDE SEQUENCE [LARGE SCALE GENOMIC DNA]</scope>
    <source>
        <strain evidence="3 4">DSM 569</strain>
    </source>
</reference>
<dbReference type="CDD" id="cd24054">
    <property type="entry name" value="ASKHA_NBD_AaPPX-GppA_MtPPX2-like"/>
    <property type="match status" value="1"/>
</dbReference>
<dbReference type="AlphaFoldDB" id="A0A1G7LZH9"/>
<evidence type="ECO:0000313" key="3">
    <source>
        <dbReference type="EMBL" id="SDF54907.1"/>
    </source>
</evidence>
<proteinExistence type="inferred from homology"/>
<evidence type="ECO:0000259" key="2">
    <source>
        <dbReference type="Pfam" id="PF02541"/>
    </source>
</evidence>
<comment type="similarity">
    <text evidence="1">Belongs to the GppA/Ppx family.</text>
</comment>
<dbReference type="GO" id="GO:0016462">
    <property type="term" value="F:pyrophosphatase activity"/>
    <property type="evidence" value="ECO:0007669"/>
    <property type="project" value="TreeGrafter"/>
</dbReference>
<dbReference type="InterPro" id="IPR003695">
    <property type="entry name" value="Ppx_GppA_N"/>
</dbReference>
<sequence>MRICAIDIGTNSIRQLICDIDNENINKIQKDVEITRLGEGISKTGKLNNNAIQRSIEVIERFVKLAQEKGAEVIYAFATSAMRDAKNKDAFFEQIGKLGLEVEIIDGETESLFGYIGAVMGVNKEDALVLDIGGGSTELAYKGREFVKESFDIGAVRLTEKFIKNDPPTTEEYDEIRLHIIDAVVNSIDKYKEVENVIGIGGTITTLAAVSQQLEIYSQEKVHGYQLKKEEIKRILDKFMSVTLEERKKIFGLQPQRADIIIAGTAILLTILEMLSFKEITVSEWDNLEGAVLYKFGKFKL</sequence>
<name>A0A1G7LZH9_THETY</name>
<dbReference type="RefSeq" id="WP_029688357.1">
    <property type="nucleotide sequence ID" value="NZ_FNBS01000016.1"/>
</dbReference>
<dbReference type="Gene3D" id="3.30.420.150">
    <property type="entry name" value="Exopolyphosphatase. Domain 2"/>
    <property type="match status" value="1"/>
</dbReference>
<organism evidence="3 4">
    <name type="scientific">Thermoanaerobacter thermohydrosulfuricus</name>
    <name type="common">Clostridium thermohydrosulfuricum</name>
    <dbReference type="NCBI Taxonomy" id="1516"/>
    <lineage>
        <taxon>Bacteria</taxon>
        <taxon>Bacillati</taxon>
        <taxon>Bacillota</taxon>
        <taxon>Clostridia</taxon>
        <taxon>Thermoanaerobacterales</taxon>
        <taxon>Thermoanaerobacteraceae</taxon>
        <taxon>Thermoanaerobacter</taxon>
    </lineage>
</organism>
<feature type="domain" description="Ppx/GppA phosphatase N-terminal" evidence="2">
    <location>
        <begin position="17"/>
        <end position="293"/>
    </location>
</feature>
<dbReference type="InterPro" id="IPR043129">
    <property type="entry name" value="ATPase_NBD"/>
</dbReference>
<dbReference type="Pfam" id="PF02541">
    <property type="entry name" value="Ppx-GppA"/>
    <property type="match status" value="1"/>
</dbReference>
<dbReference type="PANTHER" id="PTHR30005:SF0">
    <property type="entry name" value="RETROGRADE REGULATION PROTEIN 2"/>
    <property type="match status" value="1"/>
</dbReference>
<evidence type="ECO:0000313" key="4">
    <source>
        <dbReference type="Proteomes" id="UP000183404"/>
    </source>
</evidence>
<dbReference type="Gene3D" id="3.30.420.40">
    <property type="match status" value="1"/>
</dbReference>
<evidence type="ECO:0000256" key="1">
    <source>
        <dbReference type="ARBA" id="ARBA00007125"/>
    </source>
</evidence>
<protein>
    <submittedName>
        <fullName evidence="3">Ppx/GppA phosphatase</fullName>
    </submittedName>
</protein>